<dbReference type="SUPFAM" id="SSF81901">
    <property type="entry name" value="HCP-like"/>
    <property type="match status" value="1"/>
</dbReference>
<name>A0A226UXB4_9LACO</name>
<reference evidence="1 2" key="1">
    <citation type="submission" date="2019-09" db="EMBL/GenBank/DDBJ databases">
        <title>Comparative analysis of L. crispatus genomes revealed niche specific adaptation to different host and body sites.</title>
        <authorList>
            <person name="Pan M."/>
            <person name="Hidalgo-Cantabrana C."/>
            <person name="Barrangou R."/>
        </authorList>
    </citation>
    <scope>NUCLEOTIDE SEQUENCE [LARGE SCALE GENOMIC DNA]</scope>
    <source>
        <strain evidence="1 2">NCK2488</strain>
    </source>
</reference>
<proteinExistence type="predicted"/>
<comment type="caution">
    <text evidence="1">The sequence shown here is derived from an EMBL/GenBank/DDBJ whole genome shotgun (WGS) entry which is preliminary data.</text>
</comment>
<accession>A0A226UXB4</accession>
<evidence type="ECO:0000313" key="2">
    <source>
        <dbReference type="Proteomes" id="UP000324504"/>
    </source>
</evidence>
<evidence type="ECO:0000313" key="1">
    <source>
        <dbReference type="EMBL" id="KAA8812615.1"/>
    </source>
</evidence>
<sequence>MDENFQKSNELLNIGAKAYRKGDYVTAQEYYTQAAKLGNVQAMCNLGYIYEYGRTGKRDYEKAFYCFKKAADSGSAEACYKVGDIYFYGDAGEKDYGLAFEYYQEAVQLLNETNDDDDIMSDIYYRLALCWYKGYGTDQDILIAFHYINEAEFYSYCDRFTDKFMWQSIAKRIELLRSEIKHSLDEALENK</sequence>
<dbReference type="RefSeq" id="WP_054832822.1">
    <property type="nucleotide sequence ID" value="NZ_CP072197.1"/>
</dbReference>
<dbReference type="AlphaFoldDB" id="A0A226UXB4"/>
<dbReference type="PANTHER" id="PTHR43628">
    <property type="entry name" value="ACTIVATOR OF C KINASE PROTEIN 1-RELATED"/>
    <property type="match status" value="1"/>
</dbReference>
<dbReference type="EMBL" id="VUAV01000026">
    <property type="protein sequence ID" value="KAA8812615.1"/>
    <property type="molecule type" value="Genomic_DNA"/>
</dbReference>
<dbReference type="InterPro" id="IPR006597">
    <property type="entry name" value="Sel1-like"/>
</dbReference>
<dbReference type="Pfam" id="PF08238">
    <property type="entry name" value="Sel1"/>
    <property type="match status" value="4"/>
</dbReference>
<protein>
    <submittedName>
        <fullName evidence="1">Sel1 repeat family protein</fullName>
    </submittedName>
</protein>
<dbReference type="SMART" id="SM00671">
    <property type="entry name" value="SEL1"/>
    <property type="match status" value="4"/>
</dbReference>
<dbReference type="Proteomes" id="UP000324504">
    <property type="component" value="Unassembled WGS sequence"/>
</dbReference>
<organism evidence="1 2">
    <name type="scientific">Lactobacillus crispatus</name>
    <dbReference type="NCBI Taxonomy" id="47770"/>
    <lineage>
        <taxon>Bacteria</taxon>
        <taxon>Bacillati</taxon>
        <taxon>Bacillota</taxon>
        <taxon>Bacilli</taxon>
        <taxon>Lactobacillales</taxon>
        <taxon>Lactobacillaceae</taxon>
        <taxon>Lactobacillus</taxon>
    </lineage>
</organism>
<dbReference type="InterPro" id="IPR011990">
    <property type="entry name" value="TPR-like_helical_dom_sf"/>
</dbReference>
<dbReference type="InterPro" id="IPR052945">
    <property type="entry name" value="Mitotic_Regulator"/>
</dbReference>
<gene>
    <name evidence="1" type="ORF">F1C09_05655</name>
</gene>
<dbReference type="PANTHER" id="PTHR43628:SF1">
    <property type="entry name" value="CHITIN SYNTHASE REGULATORY FACTOR 2-RELATED"/>
    <property type="match status" value="1"/>
</dbReference>
<dbReference type="Gene3D" id="1.25.40.10">
    <property type="entry name" value="Tetratricopeptide repeat domain"/>
    <property type="match status" value="1"/>
</dbReference>